<dbReference type="InterPro" id="IPR017853">
    <property type="entry name" value="GH"/>
</dbReference>
<dbReference type="Pfam" id="PF11790">
    <property type="entry name" value="Glyco_hydro_cc"/>
    <property type="match status" value="1"/>
</dbReference>
<dbReference type="InterPro" id="IPR024655">
    <property type="entry name" value="Asl1_glyco_hydro_catalytic"/>
</dbReference>
<reference evidence="3 4" key="1">
    <citation type="submission" date="2017-03" db="EMBL/GenBank/DDBJ databases">
        <title>Genomes of endolithic fungi from Antarctica.</title>
        <authorList>
            <person name="Coleine C."/>
            <person name="Masonjones S."/>
            <person name="Stajich J.E."/>
        </authorList>
    </citation>
    <scope>NUCLEOTIDE SEQUENCE [LARGE SCALE GENOMIC DNA]</scope>
    <source>
        <strain evidence="3 4">CCFEE 6314</strain>
    </source>
</reference>
<dbReference type="SUPFAM" id="SSF51445">
    <property type="entry name" value="(Trans)glycosidases"/>
    <property type="match status" value="1"/>
</dbReference>
<dbReference type="PANTHER" id="PTHR34154">
    <property type="entry name" value="ALKALI-SENSITIVE LINKAGE PROTEIN 1"/>
    <property type="match status" value="1"/>
</dbReference>
<protein>
    <recommendedName>
        <fullName evidence="2">Asl1-like glycosyl hydrolase catalytic domain-containing protein</fullName>
    </recommendedName>
</protein>
<name>A0A438MZX7_EXOME</name>
<dbReference type="GO" id="GO:0009277">
    <property type="term" value="C:fungal-type cell wall"/>
    <property type="evidence" value="ECO:0007669"/>
    <property type="project" value="TreeGrafter"/>
</dbReference>
<dbReference type="Gene3D" id="3.20.20.80">
    <property type="entry name" value="Glycosidases"/>
    <property type="match status" value="1"/>
</dbReference>
<organism evidence="3 4">
    <name type="scientific">Exophiala mesophila</name>
    <name type="common">Black yeast-like fungus</name>
    <dbReference type="NCBI Taxonomy" id="212818"/>
    <lineage>
        <taxon>Eukaryota</taxon>
        <taxon>Fungi</taxon>
        <taxon>Dikarya</taxon>
        <taxon>Ascomycota</taxon>
        <taxon>Pezizomycotina</taxon>
        <taxon>Eurotiomycetes</taxon>
        <taxon>Chaetothyriomycetidae</taxon>
        <taxon>Chaetothyriales</taxon>
        <taxon>Herpotrichiellaceae</taxon>
        <taxon>Exophiala</taxon>
    </lineage>
</organism>
<dbReference type="GO" id="GO:0071966">
    <property type="term" value="P:fungal-type cell wall polysaccharide metabolic process"/>
    <property type="evidence" value="ECO:0007669"/>
    <property type="project" value="TreeGrafter"/>
</dbReference>
<proteinExistence type="predicted"/>
<feature type="domain" description="Asl1-like glycosyl hydrolase catalytic" evidence="2">
    <location>
        <begin position="40"/>
        <end position="255"/>
    </location>
</feature>
<evidence type="ECO:0000256" key="1">
    <source>
        <dbReference type="SAM" id="MobiDB-lite"/>
    </source>
</evidence>
<sequence length="267" mass="28384">MTVSFDEITLTMSSTPLTGVGTSSTPQASVPGSATSGKKGLSYNSASLTSLFSGKGISWVYNWAAVADGPILPGADYVAMLWGEKSIDTWSASAAAAISSGTTHVLSFNEPDHAEQANMDPTVAAQTHIDYLNPLADQVSIGSPAITNGGSPMGIQWLENFFSACGAQCKVDFVAFHWYDAASNFAYFEKHVEDVISLAQRQGIEKVWLTEFGASGSEDEVAAFLRQAVDYLDGNPAVERYAYFMCSDGILVDGNAISNPIGEEYVK</sequence>
<evidence type="ECO:0000313" key="4">
    <source>
        <dbReference type="Proteomes" id="UP000288859"/>
    </source>
</evidence>
<dbReference type="VEuPathDB" id="FungiDB:PV10_04430"/>
<accession>A0A438MZX7</accession>
<dbReference type="Proteomes" id="UP000288859">
    <property type="component" value="Unassembled WGS sequence"/>
</dbReference>
<dbReference type="AlphaFoldDB" id="A0A438MZX7"/>
<feature type="region of interest" description="Disordered" evidence="1">
    <location>
        <begin position="16"/>
        <end position="39"/>
    </location>
</feature>
<comment type="caution">
    <text evidence="3">The sequence shown here is derived from an EMBL/GenBank/DDBJ whole genome shotgun (WGS) entry which is preliminary data.</text>
</comment>
<evidence type="ECO:0000313" key="3">
    <source>
        <dbReference type="EMBL" id="RVX68991.1"/>
    </source>
</evidence>
<dbReference type="PANTHER" id="PTHR34154:SF10">
    <property type="entry name" value="ASL1-LIKE GLYCOSYL HYDROLASE CATALYTIC DOMAIN-CONTAINING PROTEIN"/>
    <property type="match status" value="1"/>
</dbReference>
<gene>
    <name evidence="3" type="ORF">B0A52_08058</name>
</gene>
<evidence type="ECO:0000259" key="2">
    <source>
        <dbReference type="Pfam" id="PF11790"/>
    </source>
</evidence>
<dbReference type="OrthoDB" id="43654at2759"/>
<dbReference type="EMBL" id="NAJM01000033">
    <property type="protein sequence ID" value="RVX68991.1"/>
    <property type="molecule type" value="Genomic_DNA"/>
</dbReference>
<dbReference type="InterPro" id="IPR053183">
    <property type="entry name" value="ASL1"/>
</dbReference>